<evidence type="ECO:0000313" key="1">
    <source>
        <dbReference type="EMBL" id="KOF86886.1"/>
    </source>
</evidence>
<reference evidence="1" key="1">
    <citation type="submission" date="2015-07" db="EMBL/GenBank/DDBJ databases">
        <title>MeaNS - Measles Nucleotide Surveillance Program.</title>
        <authorList>
            <person name="Tran T."/>
            <person name="Druce J."/>
        </authorList>
    </citation>
    <scope>NUCLEOTIDE SEQUENCE</scope>
    <source>
        <strain evidence="1">UCB-OBI-ISO-001</strain>
        <tissue evidence="1">Gonad</tissue>
    </source>
</reference>
<protein>
    <submittedName>
        <fullName evidence="1">Uncharacterized protein</fullName>
    </submittedName>
</protein>
<proteinExistence type="predicted"/>
<organism evidence="1">
    <name type="scientific">Octopus bimaculoides</name>
    <name type="common">California two-spotted octopus</name>
    <dbReference type="NCBI Taxonomy" id="37653"/>
    <lineage>
        <taxon>Eukaryota</taxon>
        <taxon>Metazoa</taxon>
        <taxon>Spiralia</taxon>
        <taxon>Lophotrochozoa</taxon>
        <taxon>Mollusca</taxon>
        <taxon>Cephalopoda</taxon>
        <taxon>Coleoidea</taxon>
        <taxon>Octopodiformes</taxon>
        <taxon>Octopoda</taxon>
        <taxon>Incirrata</taxon>
        <taxon>Octopodidae</taxon>
        <taxon>Octopus</taxon>
    </lineage>
</organism>
<gene>
    <name evidence="1" type="ORF">OCBIM_22017873mg</name>
</gene>
<dbReference type="AlphaFoldDB" id="A0A0L8HC61"/>
<sequence>MSLTYVQQPREKHNYGKGNCDIQQREVAQNGQKHTEGTGWILVEQVASL</sequence>
<dbReference type="EMBL" id="KQ418552">
    <property type="protein sequence ID" value="KOF86886.1"/>
    <property type="molecule type" value="Genomic_DNA"/>
</dbReference>
<name>A0A0L8HC61_OCTBM</name>
<accession>A0A0L8HC61</accession>